<evidence type="ECO:0000313" key="3">
    <source>
        <dbReference type="Proteomes" id="UP000057134"/>
    </source>
</evidence>
<dbReference type="STRING" id="1766.XA26_30730"/>
<keyword evidence="1" id="KW-0812">Transmembrane</keyword>
<gene>
    <name evidence="2" type="ORF">XA26_30730</name>
</gene>
<dbReference type="PATRIC" id="fig|1766.6.peg.3051"/>
<keyword evidence="1" id="KW-0472">Membrane</keyword>
<evidence type="ECO:0000313" key="2">
    <source>
        <dbReference type="EMBL" id="ALI26908.1"/>
    </source>
</evidence>
<proteinExistence type="predicted"/>
<feature type="transmembrane region" description="Helical" evidence="1">
    <location>
        <begin position="53"/>
        <end position="71"/>
    </location>
</feature>
<keyword evidence="3" id="KW-1185">Reference proteome</keyword>
<sequence length="260" mass="27509">MTRGEHDRSRSAAVGFRMGPLVWLFVTAAVISVIGGLLVVVGWARGELSESPWAALAGVLIMATGFGMVAFRCASAAEQKAAPEPPDDAVLEVLNPLGLVFWIFTTVAALVLAVTASGLCRLVLRAVEDGGLDRPGTTGLAAVGVTTVAVMALVGMVAVAAAVPVRIIRSYGRTHFWLSPEGIGYPPSTEEDPGFRRWDGVTAITHSSRDARGVVYSHVWTIRTTNPRSNVTVVYPAGGVPRPREIRQAVRDLAPTVEVT</sequence>
<accession>A0A0N9Y204</accession>
<name>A0A0N9Y204_MYCFO</name>
<dbReference type="EMBL" id="CP011269">
    <property type="protein sequence ID" value="ALI26908.1"/>
    <property type="molecule type" value="Genomic_DNA"/>
</dbReference>
<protein>
    <submittedName>
        <fullName evidence="2">Uncharacterized protein</fullName>
    </submittedName>
</protein>
<organism evidence="2 3">
    <name type="scientific">Mycolicibacterium fortuitum</name>
    <name type="common">Mycobacterium fortuitum</name>
    <dbReference type="NCBI Taxonomy" id="1766"/>
    <lineage>
        <taxon>Bacteria</taxon>
        <taxon>Bacillati</taxon>
        <taxon>Actinomycetota</taxon>
        <taxon>Actinomycetes</taxon>
        <taxon>Mycobacteriales</taxon>
        <taxon>Mycobacteriaceae</taxon>
        <taxon>Mycolicibacterium</taxon>
    </lineage>
</organism>
<dbReference type="AlphaFoldDB" id="A0A0N9Y204"/>
<keyword evidence="1" id="KW-1133">Transmembrane helix</keyword>
<feature type="transmembrane region" description="Helical" evidence="1">
    <location>
        <begin position="139"/>
        <end position="163"/>
    </location>
</feature>
<feature type="transmembrane region" description="Helical" evidence="1">
    <location>
        <begin position="99"/>
        <end position="119"/>
    </location>
</feature>
<evidence type="ECO:0000256" key="1">
    <source>
        <dbReference type="SAM" id="Phobius"/>
    </source>
</evidence>
<reference evidence="2 3" key="1">
    <citation type="journal article" date="2015" name="MBio">
        <title>Enzymatic Degradation of Phenazines Can Generate Energy and Protect Sensitive Organisms from Toxicity.</title>
        <authorList>
            <person name="Costa K.C."/>
            <person name="Bergkessel M."/>
            <person name="Saunders S."/>
            <person name="Korlach J."/>
            <person name="Newman D.K."/>
        </authorList>
    </citation>
    <scope>NUCLEOTIDE SEQUENCE [LARGE SCALE GENOMIC DNA]</scope>
    <source>
        <strain evidence="2 3">CT6</strain>
    </source>
</reference>
<dbReference type="KEGG" id="mft:XA26_30730"/>
<dbReference type="Proteomes" id="UP000057134">
    <property type="component" value="Chromosome"/>
</dbReference>
<feature type="transmembrane region" description="Helical" evidence="1">
    <location>
        <begin position="21"/>
        <end position="41"/>
    </location>
</feature>